<keyword evidence="5" id="KW-1185">Reference proteome</keyword>
<dbReference type="InterPro" id="IPR029058">
    <property type="entry name" value="AB_hydrolase_fold"/>
</dbReference>
<feature type="domain" description="DUF676" evidence="3">
    <location>
        <begin position="43"/>
        <end position="231"/>
    </location>
</feature>
<proteinExistence type="inferred from homology"/>
<evidence type="ECO:0000313" key="4">
    <source>
        <dbReference type="EMBL" id="KAJ3033964.1"/>
    </source>
</evidence>
<feature type="region of interest" description="Disordered" evidence="2">
    <location>
        <begin position="245"/>
        <end position="279"/>
    </location>
</feature>
<evidence type="ECO:0000259" key="3">
    <source>
        <dbReference type="Pfam" id="PF05057"/>
    </source>
</evidence>
<feature type="compositionally biased region" description="Basic and acidic residues" evidence="2">
    <location>
        <begin position="245"/>
        <end position="263"/>
    </location>
</feature>
<evidence type="ECO:0000256" key="2">
    <source>
        <dbReference type="SAM" id="MobiDB-lite"/>
    </source>
</evidence>
<sequence>MAKRAVEEIHDWINTEVIPTLRKLNYPSEIAPLTTTPQKYKLYLSIVGHSLGGLIARYVARLLLDPTPPLFGPSPPLPTSTPTPTNPYHLPTLLHNHPTLMENLIPLTFMTICSPHLGSRRSPQPASHIFTNITRLVSQLYLSYIAGSTGKELLMADGAGGDGWWDVDSSESSGRSNGTGSTGPKELEDLSIPLLYRMSMPESAYMNAIGQFKGVTLLSAVRNDVPVAFCSAAICAEHLHPEVFEERGSHRRSKSDPSDRKEGSSGSEGEDERGGGEER</sequence>
<organism evidence="4 5">
    <name type="scientific">Rhizophlyctis rosea</name>
    <dbReference type="NCBI Taxonomy" id="64517"/>
    <lineage>
        <taxon>Eukaryota</taxon>
        <taxon>Fungi</taxon>
        <taxon>Fungi incertae sedis</taxon>
        <taxon>Chytridiomycota</taxon>
        <taxon>Chytridiomycota incertae sedis</taxon>
        <taxon>Chytridiomycetes</taxon>
        <taxon>Rhizophlyctidales</taxon>
        <taxon>Rhizophlyctidaceae</taxon>
        <taxon>Rhizophlyctis</taxon>
    </lineage>
</organism>
<name>A0AAD5WXA0_9FUNG</name>
<reference evidence="4" key="1">
    <citation type="submission" date="2020-05" db="EMBL/GenBank/DDBJ databases">
        <title>Phylogenomic resolution of chytrid fungi.</title>
        <authorList>
            <person name="Stajich J.E."/>
            <person name="Amses K."/>
            <person name="Simmons R."/>
            <person name="Seto K."/>
            <person name="Myers J."/>
            <person name="Bonds A."/>
            <person name="Quandt C.A."/>
            <person name="Barry K."/>
            <person name="Liu P."/>
            <person name="Grigoriev I."/>
            <person name="Longcore J.E."/>
            <person name="James T.Y."/>
        </authorList>
    </citation>
    <scope>NUCLEOTIDE SEQUENCE</scope>
    <source>
        <strain evidence="4">JEL0318</strain>
    </source>
</reference>
<dbReference type="PANTHER" id="PTHR12482">
    <property type="entry name" value="LIPASE ROG1-RELATED-RELATED"/>
    <property type="match status" value="1"/>
</dbReference>
<feature type="compositionally biased region" description="Low complexity" evidence="2">
    <location>
        <begin position="165"/>
        <end position="183"/>
    </location>
</feature>
<feature type="region of interest" description="Disordered" evidence="2">
    <location>
        <begin position="165"/>
        <end position="186"/>
    </location>
</feature>
<dbReference type="AlphaFoldDB" id="A0AAD5WXA0"/>
<feature type="non-terminal residue" evidence="4">
    <location>
        <position position="279"/>
    </location>
</feature>
<dbReference type="EMBL" id="JADGJD010002220">
    <property type="protein sequence ID" value="KAJ3033964.1"/>
    <property type="molecule type" value="Genomic_DNA"/>
</dbReference>
<protein>
    <recommendedName>
        <fullName evidence="3">DUF676 domain-containing protein</fullName>
    </recommendedName>
</protein>
<gene>
    <name evidence="4" type="ORF">HK097_004668</name>
</gene>
<dbReference type="SUPFAM" id="SSF53474">
    <property type="entry name" value="alpha/beta-Hydrolases"/>
    <property type="match status" value="1"/>
</dbReference>
<dbReference type="InterPro" id="IPR044294">
    <property type="entry name" value="Lipase-like"/>
</dbReference>
<evidence type="ECO:0000313" key="5">
    <source>
        <dbReference type="Proteomes" id="UP001212841"/>
    </source>
</evidence>
<dbReference type="InterPro" id="IPR007751">
    <property type="entry name" value="DUF676_lipase-like"/>
</dbReference>
<comment type="similarity">
    <text evidence="1">Belongs to the putative lipase ROG1 family.</text>
</comment>
<dbReference type="Gene3D" id="3.40.50.1820">
    <property type="entry name" value="alpha/beta hydrolase"/>
    <property type="match status" value="1"/>
</dbReference>
<dbReference type="Pfam" id="PF05057">
    <property type="entry name" value="DUF676"/>
    <property type="match status" value="1"/>
</dbReference>
<dbReference type="Proteomes" id="UP001212841">
    <property type="component" value="Unassembled WGS sequence"/>
</dbReference>
<comment type="caution">
    <text evidence="4">The sequence shown here is derived from an EMBL/GenBank/DDBJ whole genome shotgun (WGS) entry which is preliminary data.</text>
</comment>
<evidence type="ECO:0000256" key="1">
    <source>
        <dbReference type="ARBA" id="ARBA00007920"/>
    </source>
</evidence>
<accession>A0AAD5WXA0</accession>